<dbReference type="KEGG" id="bgt:106073762"/>
<evidence type="ECO:0000313" key="14">
    <source>
        <dbReference type="RefSeq" id="XP_055898057.1"/>
    </source>
</evidence>
<comment type="pathway">
    <text evidence="2">Glycolipid biosynthesis; glycosylphosphatidylinositol-anchor biosynthesis.</text>
</comment>
<keyword evidence="4" id="KW-0337">GPI-anchor biosynthesis</keyword>
<feature type="transmembrane region" description="Helical" evidence="8">
    <location>
        <begin position="82"/>
        <end position="100"/>
    </location>
</feature>
<organism evidence="9 10">
    <name type="scientific">Biomphalaria glabrata</name>
    <name type="common">Bloodfluke planorb</name>
    <name type="synonym">Freshwater snail</name>
    <dbReference type="NCBI Taxonomy" id="6526"/>
    <lineage>
        <taxon>Eukaryota</taxon>
        <taxon>Metazoa</taxon>
        <taxon>Spiralia</taxon>
        <taxon>Lophotrochozoa</taxon>
        <taxon>Mollusca</taxon>
        <taxon>Gastropoda</taxon>
        <taxon>Heterobranchia</taxon>
        <taxon>Euthyneura</taxon>
        <taxon>Panpulmonata</taxon>
        <taxon>Hygrophila</taxon>
        <taxon>Lymnaeoidea</taxon>
        <taxon>Planorbidae</taxon>
        <taxon>Biomphalaria</taxon>
    </lineage>
</organism>
<dbReference type="Proteomes" id="UP000076420">
    <property type="component" value="Unassembled WGS sequence"/>
</dbReference>
<evidence type="ECO:0000256" key="8">
    <source>
        <dbReference type="SAM" id="Phobius"/>
    </source>
</evidence>
<keyword evidence="7 8" id="KW-0472">Membrane</keyword>
<proteinExistence type="inferred from homology"/>
<evidence type="ECO:0000256" key="6">
    <source>
        <dbReference type="ARBA" id="ARBA00022989"/>
    </source>
</evidence>
<accession>A0A2C9KH18</accession>
<protein>
    <submittedName>
        <fullName evidence="12 13">Phosphatidylinositol N-acetylglucosaminyltransferase subunit C-like isoform X1</fullName>
    </submittedName>
</protein>
<keyword evidence="11" id="KW-1185">Reference proteome</keyword>
<evidence type="ECO:0000256" key="7">
    <source>
        <dbReference type="ARBA" id="ARBA00023136"/>
    </source>
</evidence>
<feature type="transmembrane region" description="Helical" evidence="8">
    <location>
        <begin position="48"/>
        <end position="70"/>
    </location>
</feature>
<comment type="similarity">
    <text evidence="3">Belongs to the PIGC family.</text>
</comment>
<dbReference type="AlphaFoldDB" id="A0A2C9KH18"/>
<dbReference type="InterPro" id="IPR009450">
    <property type="entry name" value="Plno_GlcNAc_GPI2"/>
</dbReference>
<dbReference type="PANTHER" id="PTHR12982">
    <property type="entry name" value="PHOSPHATIDYLINOSITOL GLYCAN, CLASS C"/>
    <property type="match status" value="1"/>
</dbReference>
<dbReference type="RefSeq" id="XP_055898058.1">
    <property type="nucleotide sequence ID" value="XM_056042083.1"/>
</dbReference>
<dbReference type="EnsemblMetazoa" id="BGLB019582-RC">
    <property type="protein sequence ID" value="BGLB019582-PC"/>
    <property type="gene ID" value="BGLB019582"/>
</dbReference>
<evidence type="ECO:0000313" key="9">
    <source>
        <dbReference type="EnsemblMetazoa" id="BGLB019582-PB"/>
    </source>
</evidence>
<evidence type="ECO:0000313" key="13">
    <source>
        <dbReference type="RefSeq" id="XP_013089856.1"/>
    </source>
</evidence>
<dbReference type="GO" id="GO:0006506">
    <property type="term" value="P:GPI anchor biosynthetic process"/>
    <property type="evidence" value="ECO:0007669"/>
    <property type="project" value="UniProtKB-UniPathway"/>
</dbReference>
<comment type="subcellular location">
    <subcellularLocation>
        <location evidence="1">Membrane</location>
        <topology evidence="1">Multi-pass membrane protein</topology>
    </subcellularLocation>
</comment>
<dbReference type="VEuPathDB" id="VectorBase:BGLB019582"/>
<dbReference type="EnsemblMetazoa" id="BGLB019582-RA">
    <property type="protein sequence ID" value="BGLB019582-PA"/>
    <property type="gene ID" value="BGLB019582"/>
</dbReference>
<name>A0A2C9KH18_BIOGL</name>
<feature type="transmembrane region" description="Helical" evidence="8">
    <location>
        <begin position="248"/>
        <end position="269"/>
    </location>
</feature>
<dbReference type="Pfam" id="PF06432">
    <property type="entry name" value="GPI2"/>
    <property type="match status" value="1"/>
</dbReference>
<sequence>MRVKLAQASAWQKVLYKKQKYPDNYVDQSFLDELRKNHGVQTYSYKTLVNASTVITQQLSSVAIFIAMHLYMKDHSVSAQTLWLIMSTLSVIGYIANFILNNSAGQRLSFTLFVKHLKTSLLFQGCSAALSPVLVSLTETISTDTIYTMTTSMLLANLLLFNYDTSHDAVPGAMSFSAAIFSSVCLASRLHTPWHAFTTVTSAFELFALWPSLRKNIKEKYPMIHQCVTVVIVLLCMACLGSKTLVGAVIYCALVLLITFACTALFHFLQSLKNNISGPWDEAVIHSSSVLMAEHSTS</sequence>
<reference evidence="9" key="1">
    <citation type="submission" date="2020-05" db="UniProtKB">
        <authorList>
            <consortium name="EnsemblMetazoa"/>
        </authorList>
    </citation>
    <scope>IDENTIFICATION</scope>
    <source>
        <strain evidence="9">BB02</strain>
    </source>
</reference>
<dbReference type="GO" id="GO:0000506">
    <property type="term" value="C:glycosylphosphatidylinositol-N-acetylglucosaminyltransferase (GPI-GnT) complex"/>
    <property type="evidence" value="ECO:0007669"/>
    <property type="project" value="TreeGrafter"/>
</dbReference>
<dbReference type="OrthoDB" id="196709at2759"/>
<dbReference type="RefSeq" id="XP_013089856.1">
    <property type="nucleotide sequence ID" value="XM_013234402.2"/>
</dbReference>
<feature type="transmembrane region" description="Helical" evidence="8">
    <location>
        <begin position="223"/>
        <end position="241"/>
    </location>
</feature>
<keyword evidence="5 8" id="KW-0812">Transmembrane</keyword>
<dbReference type="STRING" id="6526.A0A2C9KH18"/>
<evidence type="ECO:0000313" key="12">
    <source>
        <dbReference type="RefSeq" id="XP_013089854.1"/>
    </source>
</evidence>
<dbReference type="Proteomes" id="UP001165740">
    <property type="component" value="Chromosome 9"/>
</dbReference>
<evidence type="ECO:0000256" key="2">
    <source>
        <dbReference type="ARBA" id="ARBA00004687"/>
    </source>
</evidence>
<dbReference type="RefSeq" id="XP_055898057.1">
    <property type="nucleotide sequence ID" value="XM_056042082.1"/>
</dbReference>
<evidence type="ECO:0000313" key="10">
    <source>
        <dbReference type="Proteomes" id="UP000076420"/>
    </source>
</evidence>
<evidence type="ECO:0000256" key="1">
    <source>
        <dbReference type="ARBA" id="ARBA00004141"/>
    </source>
</evidence>
<evidence type="ECO:0000256" key="4">
    <source>
        <dbReference type="ARBA" id="ARBA00022502"/>
    </source>
</evidence>
<dbReference type="RefSeq" id="XP_013089854.1">
    <property type="nucleotide sequence ID" value="XM_013234400.2"/>
</dbReference>
<dbReference type="GeneID" id="106073762"/>
<gene>
    <name evidence="9" type="primary">106073762</name>
    <name evidence="12 13 14 15" type="synonym">LOC106073762</name>
</gene>
<evidence type="ECO:0000256" key="3">
    <source>
        <dbReference type="ARBA" id="ARBA00008321"/>
    </source>
</evidence>
<dbReference type="OMA" id="STSYHAF"/>
<dbReference type="UniPathway" id="UPA00196"/>
<dbReference type="PIRSF" id="PIRSF016104">
    <property type="entry name" value="GPI2"/>
    <property type="match status" value="1"/>
</dbReference>
<keyword evidence="6 8" id="KW-1133">Transmembrane helix</keyword>
<evidence type="ECO:0000313" key="15">
    <source>
        <dbReference type="RefSeq" id="XP_055898058.1"/>
    </source>
</evidence>
<reference evidence="12 13" key="2">
    <citation type="submission" date="2025-04" db="UniProtKB">
        <authorList>
            <consortium name="RefSeq"/>
        </authorList>
    </citation>
    <scope>IDENTIFICATION</scope>
</reference>
<dbReference type="PANTHER" id="PTHR12982:SF0">
    <property type="entry name" value="PHOSPHATIDYLINOSITOL N-ACETYLGLUCOSAMINYLTRANSFERASE SUBUNIT C"/>
    <property type="match status" value="1"/>
</dbReference>
<evidence type="ECO:0000313" key="11">
    <source>
        <dbReference type="Proteomes" id="UP001165740"/>
    </source>
</evidence>
<dbReference type="EnsemblMetazoa" id="BGLB019582-RB">
    <property type="protein sequence ID" value="BGLB019582-PB"/>
    <property type="gene ID" value="BGLB019582"/>
</dbReference>
<evidence type="ECO:0000256" key="5">
    <source>
        <dbReference type="ARBA" id="ARBA00022692"/>
    </source>
</evidence>
<dbReference type="VEuPathDB" id="VectorBase:BGLAX_044844"/>